<dbReference type="SUPFAM" id="SSF53474">
    <property type="entry name" value="alpha/beta-Hydrolases"/>
    <property type="match status" value="1"/>
</dbReference>
<keyword evidence="8" id="KW-1185">Reference proteome</keyword>
<evidence type="ECO:0000256" key="2">
    <source>
        <dbReference type="ARBA" id="ARBA00022487"/>
    </source>
</evidence>
<dbReference type="PANTHER" id="PTHR43142:SF1">
    <property type="entry name" value="CARBOXYLIC ESTER HYDROLASE"/>
    <property type="match status" value="1"/>
</dbReference>
<evidence type="ECO:0000256" key="4">
    <source>
        <dbReference type="ARBA" id="ARBA00023180"/>
    </source>
</evidence>
<dbReference type="Proteomes" id="UP001153620">
    <property type="component" value="Chromosome 1"/>
</dbReference>
<keyword evidence="2" id="KW-0719">Serine esterase</keyword>
<protein>
    <recommendedName>
        <fullName evidence="5">carboxylesterase</fullName>
        <ecNumber evidence="5">3.1.1.1</ecNumber>
    </recommendedName>
</protein>
<keyword evidence="4" id="KW-0325">Glycoprotein</keyword>
<dbReference type="InterPro" id="IPR029058">
    <property type="entry name" value="AB_hydrolase_fold"/>
</dbReference>
<dbReference type="AlphaFoldDB" id="A0A9N9RLN9"/>
<dbReference type="OrthoDB" id="19653at2759"/>
<reference evidence="7" key="2">
    <citation type="submission" date="2022-10" db="EMBL/GenBank/DDBJ databases">
        <authorList>
            <consortium name="ENA_rothamsted_submissions"/>
            <consortium name="culmorum"/>
            <person name="King R."/>
        </authorList>
    </citation>
    <scope>NUCLEOTIDE SEQUENCE</scope>
</reference>
<evidence type="ECO:0000313" key="8">
    <source>
        <dbReference type="Proteomes" id="UP001153620"/>
    </source>
</evidence>
<organism evidence="7 8">
    <name type="scientific">Chironomus riparius</name>
    <dbReference type="NCBI Taxonomy" id="315576"/>
    <lineage>
        <taxon>Eukaryota</taxon>
        <taxon>Metazoa</taxon>
        <taxon>Ecdysozoa</taxon>
        <taxon>Arthropoda</taxon>
        <taxon>Hexapoda</taxon>
        <taxon>Insecta</taxon>
        <taxon>Pterygota</taxon>
        <taxon>Neoptera</taxon>
        <taxon>Endopterygota</taxon>
        <taxon>Diptera</taxon>
        <taxon>Nematocera</taxon>
        <taxon>Chironomoidea</taxon>
        <taxon>Chironomidae</taxon>
        <taxon>Chironominae</taxon>
        <taxon>Chironomus</taxon>
    </lineage>
</organism>
<reference evidence="7" key="1">
    <citation type="submission" date="2022-01" db="EMBL/GenBank/DDBJ databases">
        <authorList>
            <person name="King R."/>
        </authorList>
    </citation>
    <scope>NUCLEOTIDE SEQUENCE</scope>
</reference>
<evidence type="ECO:0000256" key="3">
    <source>
        <dbReference type="ARBA" id="ARBA00022801"/>
    </source>
</evidence>
<proteinExistence type="inferred from homology"/>
<comment type="similarity">
    <text evidence="1">Belongs to the type-B carboxylesterase/lipase family.</text>
</comment>
<sequence>MRGLNVKVLQGIVQGCKETLPNGRNYLRFSGIPYAKKPISELRFKSPQKLVKFDKNQIDCSNEGSECFHKSTFSGEFVGSEDCLYLNVYVPESTSSSKLAVMVFLHGGGFSSGSGSMQWYSPEYLLMEDVVVVTVNYRLHVLGFLSLPSMGISGNAGLKDQQMALEWVHENISEFNGDPDNICLFGESAGATAVHFQILNQRSRKLIRSAICQSGSALVDWGIQRNPLEKTKTLAKLLGCSNTENDQQVYKTLMSAPLESLFKYSWKSGERDEQRRNINFVFKPSIELPSDDAFMFKSPIELIKQEDIQIPIIFGTNNKEGMIQTAYMLKVLDSFNKDPVRMIPLSVNIDPNTPIALELGNTIKKFYFGDKDVGKETIDNHFDLMTDIHFLTAQTMSNELHARFQHKSKQYLYEFRYDGALNFFKQILRMNKYKGVSHADDLFYLFGQKNFALDLCENSPAVRMRSTMCKLWSNFAKYQNPTPAFNNPLDKLWNPVEFADCNARTVDFDYLVIDEESKMEKNVNSERMNFWRDIYKTWNMEFIKPKL</sequence>
<evidence type="ECO:0000259" key="6">
    <source>
        <dbReference type="Pfam" id="PF00135"/>
    </source>
</evidence>
<accession>A0A9N9RLN9</accession>
<feature type="domain" description="Carboxylesterase type B" evidence="6">
    <location>
        <begin position="5"/>
        <end position="531"/>
    </location>
</feature>
<keyword evidence="3" id="KW-0378">Hydrolase</keyword>
<dbReference type="EMBL" id="OU895877">
    <property type="protein sequence ID" value="CAG9800587.1"/>
    <property type="molecule type" value="Genomic_DNA"/>
</dbReference>
<dbReference type="GO" id="GO:0106435">
    <property type="term" value="F:carboxylesterase activity"/>
    <property type="evidence" value="ECO:0007669"/>
    <property type="project" value="UniProtKB-EC"/>
</dbReference>
<gene>
    <name evidence="7" type="ORF">CHIRRI_LOCUS3527</name>
</gene>
<dbReference type="Gene3D" id="3.40.50.1820">
    <property type="entry name" value="alpha/beta hydrolase"/>
    <property type="match status" value="1"/>
</dbReference>
<evidence type="ECO:0000313" key="7">
    <source>
        <dbReference type="EMBL" id="CAG9800587.1"/>
    </source>
</evidence>
<dbReference type="EC" id="3.1.1.1" evidence="5"/>
<dbReference type="PROSITE" id="PS00941">
    <property type="entry name" value="CARBOXYLESTERASE_B_2"/>
    <property type="match status" value="1"/>
</dbReference>
<dbReference type="PANTHER" id="PTHR43142">
    <property type="entry name" value="CARBOXYLIC ESTER HYDROLASE"/>
    <property type="match status" value="1"/>
</dbReference>
<name>A0A9N9RLN9_9DIPT</name>
<evidence type="ECO:0000256" key="5">
    <source>
        <dbReference type="ARBA" id="ARBA00039155"/>
    </source>
</evidence>
<dbReference type="InterPro" id="IPR002018">
    <property type="entry name" value="CarbesteraseB"/>
</dbReference>
<evidence type="ECO:0000256" key="1">
    <source>
        <dbReference type="ARBA" id="ARBA00005964"/>
    </source>
</evidence>
<dbReference type="Pfam" id="PF00135">
    <property type="entry name" value="COesterase"/>
    <property type="match status" value="1"/>
</dbReference>
<dbReference type="InterPro" id="IPR019819">
    <property type="entry name" value="Carboxylesterase_B_CS"/>
</dbReference>